<proteinExistence type="predicted"/>
<accession>A0A914WWE7</accession>
<evidence type="ECO:0000313" key="2">
    <source>
        <dbReference type="WBParaSite" id="PSAMB.scaffold5662size11163.g27051.t1"/>
    </source>
</evidence>
<name>A0A914WWE7_9BILA</name>
<dbReference type="WBParaSite" id="PSAMB.scaffold5662size11163.g27051.t1">
    <property type="protein sequence ID" value="PSAMB.scaffold5662size11163.g27051.t1"/>
    <property type="gene ID" value="PSAMB.scaffold5662size11163.g27051"/>
</dbReference>
<keyword evidence="1" id="KW-1185">Reference proteome</keyword>
<evidence type="ECO:0000313" key="1">
    <source>
        <dbReference type="Proteomes" id="UP000887566"/>
    </source>
</evidence>
<reference evidence="2" key="1">
    <citation type="submission" date="2022-11" db="UniProtKB">
        <authorList>
            <consortium name="WormBaseParasite"/>
        </authorList>
    </citation>
    <scope>IDENTIFICATION</scope>
</reference>
<dbReference type="Proteomes" id="UP000887566">
    <property type="component" value="Unplaced"/>
</dbReference>
<dbReference type="AlphaFoldDB" id="A0A914WWE7"/>
<organism evidence="1 2">
    <name type="scientific">Plectus sambesii</name>
    <dbReference type="NCBI Taxonomy" id="2011161"/>
    <lineage>
        <taxon>Eukaryota</taxon>
        <taxon>Metazoa</taxon>
        <taxon>Ecdysozoa</taxon>
        <taxon>Nematoda</taxon>
        <taxon>Chromadorea</taxon>
        <taxon>Plectida</taxon>
        <taxon>Plectina</taxon>
        <taxon>Plectoidea</taxon>
        <taxon>Plectidae</taxon>
        <taxon>Plectus</taxon>
    </lineage>
</organism>
<sequence>MQQQSGACPYPSAVAASVANPMSHMVNDPSAFTRLAGLAAGFQRSLSGPAVGARGHPYFTYDNSLKTDASRGHHGFNMITPLESIQQYSARAAGAAASSPQQFPNSMLSVGGLKRDMPY</sequence>
<protein>
    <submittedName>
        <fullName evidence="2">Uncharacterized protein</fullName>
    </submittedName>
</protein>